<keyword evidence="1" id="KW-0472">Membrane</keyword>
<reference evidence="2 3" key="1">
    <citation type="journal article" date="2015" name="Sci. Rep.">
        <title>Genome of the facultative scuticociliatosis pathogen Pseudocohnilembus persalinus provides insight into its virulence through horizontal gene transfer.</title>
        <authorList>
            <person name="Xiong J."/>
            <person name="Wang G."/>
            <person name="Cheng J."/>
            <person name="Tian M."/>
            <person name="Pan X."/>
            <person name="Warren A."/>
            <person name="Jiang C."/>
            <person name="Yuan D."/>
            <person name="Miao W."/>
        </authorList>
    </citation>
    <scope>NUCLEOTIDE SEQUENCE [LARGE SCALE GENOMIC DNA]</scope>
    <source>
        <strain evidence="2">36N120E</strain>
    </source>
</reference>
<evidence type="ECO:0000313" key="3">
    <source>
        <dbReference type="Proteomes" id="UP000054937"/>
    </source>
</evidence>
<keyword evidence="1" id="KW-0812">Transmembrane</keyword>
<gene>
    <name evidence="2" type="ORF">PPERSA_04691</name>
</gene>
<accession>A0A0V0R4H8</accession>
<feature type="transmembrane region" description="Helical" evidence="1">
    <location>
        <begin position="208"/>
        <end position="226"/>
    </location>
</feature>
<dbReference type="Proteomes" id="UP000054937">
    <property type="component" value="Unassembled WGS sequence"/>
</dbReference>
<organism evidence="2 3">
    <name type="scientific">Pseudocohnilembus persalinus</name>
    <name type="common">Ciliate</name>
    <dbReference type="NCBI Taxonomy" id="266149"/>
    <lineage>
        <taxon>Eukaryota</taxon>
        <taxon>Sar</taxon>
        <taxon>Alveolata</taxon>
        <taxon>Ciliophora</taxon>
        <taxon>Intramacronucleata</taxon>
        <taxon>Oligohymenophorea</taxon>
        <taxon>Scuticociliatia</taxon>
        <taxon>Philasterida</taxon>
        <taxon>Pseudocohnilembidae</taxon>
        <taxon>Pseudocohnilembus</taxon>
    </lineage>
</organism>
<dbReference type="AlphaFoldDB" id="A0A0V0R4H8"/>
<protein>
    <recommendedName>
        <fullName evidence="4">Transmembrane protein</fullName>
    </recommendedName>
</protein>
<name>A0A0V0R4H8_PSEPJ</name>
<comment type="caution">
    <text evidence="2">The sequence shown here is derived from an EMBL/GenBank/DDBJ whole genome shotgun (WGS) entry which is preliminary data.</text>
</comment>
<keyword evidence="1" id="KW-1133">Transmembrane helix</keyword>
<dbReference type="EMBL" id="LDAU01000051">
    <property type="protein sequence ID" value="KRX09385.1"/>
    <property type="molecule type" value="Genomic_DNA"/>
</dbReference>
<evidence type="ECO:0000313" key="2">
    <source>
        <dbReference type="EMBL" id="KRX09385.1"/>
    </source>
</evidence>
<evidence type="ECO:0008006" key="4">
    <source>
        <dbReference type="Google" id="ProtNLM"/>
    </source>
</evidence>
<dbReference type="InParanoid" id="A0A0V0R4H8"/>
<evidence type="ECO:0000256" key="1">
    <source>
        <dbReference type="SAM" id="Phobius"/>
    </source>
</evidence>
<proteinExistence type="predicted"/>
<keyword evidence="3" id="KW-1185">Reference proteome</keyword>
<sequence>MQNIQQTAQKSASLLALNLYKQYLPQSVPKDLYDKEFQSHESYNYSEKHLDALQVYMKSLKEQTELLERYQIGVRRDEQSKNNKIAELCGLKIVKPNFEELDKKSLNFKNKFSYSTNYYQAQKQNQSLVHSHYSSGFQFTPNKYMSFPSILEQKQKTLQEKNSREFLGFLRQQERMLYNYDYMSDVEENCENFEQKQQKQSQSIASPMVWFILPILLGIKSFYYLINYLAYSEIPLPYQFYLDYKNRNKKSQKQQQQFY</sequence>